<dbReference type="EMBL" id="JAHRIP010000004">
    <property type="protein sequence ID" value="MEQ2278553.1"/>
    <property type="molecule type" value="Genomic_DNA"/>
</dbReference>
<feature type="region of interest" description="Disordered" evidence="1">
    <location>
        <begin position="246"/>
        <end position="280"/>
    </location>
</feature>
<feature type="region of interest" description="Disordered" evidence="1">
    <location>
        <begin position="82"/>
        <end position="120"/>
    </location>
</feature>
<keyword evidence="3" id="KW-1185">Reference proteome</keyword>
<organism evidence="2 3">
    <name type="scientific">Ameca splendens</name>
    <dbReference type="NCBI Taxonomy" id="208324"/>
    <lineage>
        <taxon>Eukaryota</taxon>
        <taxon>Metazoa</taxon>
        <taxon>Chordata</taxon>
        <taxon>Craniata</taxon>
        <taxon>Vertebrata</taxon>
        <taxon>Euteleostomi</taxon>
        <taxon>Actinopterygii</taxon>
        <taxon>Neopterygii</taxon>
        <taxon>Teleostei</taxon>
        <taxon>Neoteleostei</taxon>
        <taxon>Acanthomorphata</taxon>
        <taxon>Ovalentaria</taxon>
        <taxon>Atherinomorphae</taxon>
        <taxon>Cyprinodontiformes</taxon>
        <taxon>Goodeidae</taxon>
        <taxon>Ameca</taxon>
    </lineage>
</organism>
<gene>
    <name evidence="2" type="ORF">AMECASPLE_000109</name>
</gene>
<feature type="compositionally biased region" description="Basic and acidic residues" evidence="1">
    <location>
        <begin position="83"/>
        <end position="113"/>
    </location>
</feature>
<reference evidence="2 3" key="1">
    <citation type="submission" date="2021-06" db="EMBL/GenBank/DDBJ databases">
        <authorList>
            <person name="Palmer J.M."/>
        </authorList>
    </citation>
    <scope>NUCLEOTIDE SEQUENCE [LARGE SCALE GENOMIC DNA]</scope>
    <source>
        <strain evidence="2 3">AS_MEX2019</strain>
        <tissue evidence="2">Muscle</tissue>
    </source>
</reference>
<evidence type="ECO:0000313" key="3">
    <source>
        <dbReference type="Proteomes" id="UP001469553"/>
    </source>
</evidence>
<name>A0ABV0X9I6_9TELE</name>
<proteinExistence type="predicted"/>
<dbReference type="Proteomes" id="UP001469553">
    <property type="component" value="Unassembled WGS sequence"/>
</dbReference>
<evidence type="ECO:0000313" key="2">
    <source>
        <dbReference type="EMBL" id="MEQ2278553.1"/>
    </source>
</evidence>
<protein>
    <submittedName>
        <fullName evidence="2">Uncharacterized protein</fullName>
    </submittedName>
</protein>
<accession>A0ABV0X9I6</accession>
<sequence length="428" mass="47899">MFFVVCEKSRTKDCWVRLGLEENHIKSIMREQELLSVRNQCHKVIFTFCITSSLLRLESLEYRAAWLQRAFVKHHQRGGCGERNAEARVPTRRDKTRQGARCGGEEKKEGEKSGKRHRPPISSLHAMKANYSVWREDRAACRKRGAEVVNWDHCCARQGLSNTNATSCIKGVCAEEAAHIKGGELCVVAGPSLAFEPPPRTVTYLEWPEVQSVQSSNQSQAADVGAELFHPASRPLVFRNFRPPPAGVSSDSGMAGAKDDVSEGLETESTECPRRKRPSAMAGRINKCTDGDLTQKFMEIIHAQSSEHHHMVNVCWWRPVVEPKKLRNIKGQHVTCFKFHYASFHGKLQLGLFVSLVGEGHNLNIIFPPAPKLSTCSDKHHHNGIPPTPLPALQPSEWCPPIGARATAHSSRTLMRGDRNGRFTRPLQ</sequence>
<evidence type="ECO:0000256" key="1">
    <source>
        <dbReference type="SAM" id="MobiDB-lite"/>
    </source>
</evidence>
<comment type="caution">
    <text evidence="2">The sequence shown here is derived from an EMBL/GenBank/DDBJ whole genome shotgun (WGS) entry which is preliminary data.</text>
</comment>